<name>A0A0M4EZA0_DROBS</name>
<reference evidence="8 9" key="1">
    <citation type="submission" date="2015-08" db="EMBL/GenBank/DDBJ databases">
        <title>Ancestral chromatin configuration constrains chromatin evolution on differentiating sex chromosomes in Drosophila.</title>
        <authorList>
            <person name="Zhou Q."/>
            <person name="Bachtrog D."/>
        </authorList>
    </citation>
    <scope>NUCLEOTIDE SEQUENCE [LARGE SCALE GENOMIC DNA]</scope>
    <source>
        <tissue evidence="8">Whole larvae</tissue>
    </source>
</reference>
<feature type="region of interest" description="Disordered" evidence="7">
    <location>
        <begin position="24"/>
        <end position="64"/>
    </location>
</feature>
<dbReference type="OMA" id="AWNQEFW"/>
<keyword evidence="4" id="KW-0809">Transit peptide</keyword>
<dbReference type="PANTHER" id="PTHR31107">
    <property type="entry name" value="APOPTOGENIC PROTEIN 1, MITOCHONDRIAL"/>
    <property type="match status" value="1"/>
</dbReference>
<comment type="subcellular location">
    <subcellularLocation>
        <location evidence="1">Mitochondrion inner membrane</location>
        <topology evidence="1">Peripheral membrane protein</topology>
        <orientation evidence="1">Matrix side</orientation>
    </subcellularLocation>
</comment>
<dbReference type="GO" id="GO:0005743">
    <property type="term" value="C:mitochondrial inner membrane"/>
    <property type="evidence" value="ECO:0007669"/>
    <property type="project" value="UniProtKB-SubCell"/>
</dbReference>
<dbReference type="STRING" id="30019.A0A0M4EZA0"/>
<keyword evidence="9" id="KW-1185">Reference proteome</keyword>
<dbReference type="AlphaFoldDB" id="A0A0M4EZA0"/>
<evidence type="ECO:0000256" key="3">
    <source>
        <dbReference type="ARBA" id="ARBA00022792"/>
    </source>
</evidence>
<dbReference type="InterPro" id="IPR018796">
    <property type="entry name" value="COA8"/>
</dbReference>
<keyword evidence="6" id="KW-0472">Membrane</keyword>
<keyword evidence="5" id="KW-0496">Mitochondrion</keyword>
<sequence>MYKRLPTRSLVSFSNCWSRCYATEQPAQSQGQPESRKRPVIGLTQPPDPQSVDTDYIGPADPNSNLRPYVRHYNENETELEKKLRCLRIDVEKWNMDFWTKHNKRFYEEKEDFMRLHKDSGTEEVSADQMSVFYKSFLDKNRRMHLMYNISWYLKNFDMLTLAFGVQVQKLLKLRRKKT</sequence>
<gene>
    <name evidence="8" type="ORF">Dbus_chrXg1311</name>
</gene>
<evidence type="ECO:0000313" key="8">
    <source>
        <dbReference type="EMBL" id="ALC49455.1"/>
    </source>
</evidence>
<dbReference type="OrthoDB" id="6246201at2759"/>
<dbReference type="PANTHER" id="PTHR31107:SF2">
    <property type="entry name" value="CYTOCHROME C OXIDASE ASSEMBLY FACTOR 8"/>
    <property type="match status" value="1"/>
</dbReference>
<protein>
    <submittedName>
        <fullName evidence="8">CG14806</fullName>
    </submittedName>
</protein>
<evidence type="ECO:0000313" key="9">
    <source>
        <dbReference type="Proteomes" id="UP000494163"/>
    </source>
</evidence>
<dbReference type="GO" id="GO:0097193">
    <property type="term" value="P:intrinsic apoptotic signaling pathway"/>
    <property type="evidence" value="ECO:0007669"/>
    <property type="project" value="InterPro"/>
</dbReference>
<dbReference type="Pfam" id="PF10231">
    <property type="entry name" value="COA8"/>
    <property type="match status" value="1"/>
</dbReference>
<evidence type="ECO:0000256" key="5">
    <source>
        <dbReference type="ARBA" id="ARBA00023128"/>
    </source>
</evidence>
<accession>A0A0M4EZA0</accession>
<evidence type="ECO:0000256" key="7">
    <source>
        <dbReference type="SAM" id="MobiDB-lite"/>
    </source>
</evidence>
<keyword evidence="3" id="KW-0999">Mitochondrion inner membrane</keyword>
<evidence type="ECO:0000256" key="2">
    <source>
        <dbReference type="ARBA" id="ARBA00005453"/>
    </source>
</evidence>
<dbReference type="EMBL" id="CP012528">
    <property type="protein sequence ID" value="ALC49455.1"/>
    <property type="molecule type" value="Genomic_DNA"/>
</dbReference>
<evidence type="ECO:0000256" key="6">
    <source>
        <dbReference type="ARBA" id="ARBA00023136"/>
    </source>
</evidence>
<organism evidence="8 9">
    <name type="scientific">Drosophila busckii</name>
    <name type="common">Fruit fly</name>
    <dbReference type="NCBI Taxonomy" id="30019"/>
    <lineage>
        <taxon>Eukaryota</taxon>
        <taxon>Metazoa</taxon>
        <taxon>Ecdysozoa</taxon>
        <taxon>Arthropoda</taxon>
        <taxon>Hexapoda</taxon>
        <taxon>Insecta</taxon>
        <taxon>Pterygota</taxon>
        <taxon>Neoptera</taxon>
        <taxon>Endopterygota</taxon>
        <taxon>Diptera</taxon>
        <taxon>Brachycera</taxon>
        <taxon>Muscomorpha</taxon>
        <taxon>Ephydroidea</taxon>
        <taxon>Drosophilidae</taxon>
        <taxon>Drosophila</taxon>
    </lineage>
</organism>
<dbReference type="Proteomes" id="UP000494163">
    <property type="component" value="Chromosome X"/>
</dbReference>
<evidence type="ECO:0000256" key="4">
    <source>
        <dbReference type="ARBA" id="ARBA00022946"/>
    </source>
</evidence>
<evidence type="ECO:0000256" key="1">
    <source>
        <dbReference type="ARBA" id="ARBA00004443"/>
    </source>
</evidence>
<comment type="similarity">
    <text evidence="2">Belongs to the COA8 family.</text>
</comment>
<proteinExistence type="inferred from homology"/>